<evidence type="ECO:0000256" key="5">
    <source>
        <dbReference type="PROSITE-ProRule" id="PRU00520"/>
    </source>
</evidence>
<dbReference type="EMBL" id="JAVSOO010000029">
    <property type="protein sequence ID" value="MDT4287354.1"/>
    <property type="molecule type" value="Genomic_DNA"/>
</dbReference>
<comment type="caution">
    <text evidence="9">The sequence shown here is derived from an EMBL/GenBank/DDBJ whole genome shotgun (WGS) entry which is preliminary data.</text>
</comment>
<dbReference type="EMBL" id="PGWX01000232">
    <property type="protein sequence ID" value="PPJ76370.1"/>
    <property type="molecule type" value="Genomic_DNA"/>
</dbReference>
<dbReference type="RefSeq" id="WP_011275800.1">
    <property type="nucleotide sequence ID" value="NZ_BKAY01000024.1"/>
</dbReference>
<protein>
    <recommendedName>
        <fullName evidence="3 5">acylphosphatase</fullName>
        <ecNumber evidence="2 5">3.6.1.7</ecNumber>
    </recommendedName>
</protein>
<evidence type="ECO:0000256" key="3">
    <source>
        <dbReference type="ARBA" id="ARBA00015991"/>
    </source>
</evidence>
<dbReference type="GO" id="GO:0003998">
    <property type="term" value="F:acylphosphatase activity"/>
    <property type="evidence" value="ECO:0007669"/>
    <property type="project" value="UniProtKB-EC"/>
</dbReference>
<dbReference type="InterPro" id="IPR036046">
    <property type="entry name" value="Acylphosphatase-like_dom_sf"/>
</dbReference>
<dbReference type="KEGG" id="shh:ShL2_01387"/>
<organism evidence="9 10">
    <name type="scientific">Staphylococcus haemolyticus</name>
    <dbReference type="NCBI Taxonomy" id="1283"/>
    <lineage>
        <taxon>Bacteria</taxon>
        <taxon>Bacillati</taxon>
        <taxon>Bacillota</taxon>
        <taxon>Bacilli</taxon>
        <taxon>Bacillales</taxon>
        <taxon>Staphylococcaceae</taxon>
        <taxon>Staphylococcus</taxon>
    </lineage>
</organism>
<dbReference type="GeneID" id="93780897"/>
<evidence type="ECO:0000313" key="8">
    <source>
        <dbReference type="EMBL" id="MDT4287354.1"/>
    </source>
</evidence>
<dbReference type="GO" id="GO:0016743">
    <property type="term" value="F:carboxyl- or carbamoyltransferase activity"/>
    <property type="evidence" value="ECO:0007669"/>
    <property type="project" value="TreeGrafter"/>
</dbReference>
<proteinExistence type="inferred from homology"/>
<dbReference type="Proteomes" id="UP001269271">
    <property type="component" value="Unassembled WGS sequence"/>
</dbReference>
<dbReference type="AlphaFoldDB" id="A0A2A1KAT7"/>
<dbReference type="PROSITE" id="PS00150">
    <property type="entry name" value="ACYLPHOSPHATASE_1"/>
    <property type="match status" value="1"/>
</dbReference>
<dbReference type="Proteomes" id="UP000238153">
    <property type="component" value="Unassembled WGS sequence"/>
</dbReference>
<dbReference type="PROSITE" id="PS51160">
    <property type="entry name" value="ACYLPHOSPHATASE_3"/>
    <property type="match status" value="1"/>
</dbReference>
<dbReference type="NCBIfam" id="NF011005">
    <property type="entry name" value="PRK14431.1"/>
    <property type="match status" value="1"/>
</dbReference>
<feature type="active site" evidence="5">
    <location>
        <position position="36"/>
    </location>
</feature>
<evidence type="ECO:0000256" key="2">
    <source>
        <dbReference type="ARBA" id="ARBA00012150"/>
    </source>
</evidence>
<dbReference type="PANTHER" id="PTHR42959:SF1">
    <property type="entry name" value="CARBAMOYLTRANSFERASE HYPF"/>
    <property type="match status" value="1"/>
</dbReference>
<dbReference type="STRING" id="1283.ShL2_01387"/>
<dbReference type="Pfam" id="PF00708">
    <property type="entry name" value="Acylphosphatase"/>
    <property type="match status" value="1"/>
</dbReference>
<evidence type="ECO:0000256" key="4">
    <source>
        <dbReference type="ARBA" id="ARBA00047645"/>
    </source>
</evidence>
<dbReference type="SMR" id="A0A2A1KAT7"/>
<dbReference type="GO" id="GO:0051604">
    <property type="term" value="P:protein maturation"/>
    <property type="evidence" value="ECO:0007669"/>
    <property type="project" value="TreeGrafter"/>
</dbReference>
<evidence type="ECO:0000256" key="1">
    <source>
        <dbReference type="ARBA" id="ARBA00005614"/>
    </source>
</evidence>
<evidence type="ECO:0000313" key="11">
    <source>
        <dbReference type="Proteomes" id="UP001269271"/>
    </source>
</evidence>
<feature type="domain" description="Acylphosphatase-like" evidence="7">
    <location>
        <begin position="3"/>
        <end position="89"/>
    </location>
</feature>
<dbReference type="InterPro" id="IPR017968">
    <property type="entry name" value="Acylphosphatase_CS"/>
</dbReference>
<evidence type="ECO:0000313" key="10">
    <source>
        <dbReference type="Proteomes" id="UP000238153"/>
    </source>
</evidence>
<dbReference type="Gene3D" id="3.30.70.100">
    <property type="match status" value="1"/>
</dbReference>
<evidence type="ECO:0000259" key="7">
    <source>
        <dbReference type="PROSITE" id="PS51160"/>
    </source>
</evidence>
<dbReference type="OMA" id="EKQFRIM"/>
<evidence type="ECO:0000313" key="9">
    <source>
        <dbReference type="EMBL" id="PPJ76370.1"/>
    </source>
</evidence>
<evidence type="ECO:0000256" key="6">
    <source>
        <dbReference type="RuleBase" id="RU004168"/>
    </source>
</evidence>
<name>A0A2A1KAT7_STAHA</name>
<keyword evidence="11" id="KW-1185">Reference proteome</keyword>
<dbReference type="EC" id="3.6.1.7" evidence="2 5"/>
<dbReference type="PANTHER" id="PTHR42959">
    <property type="entry name" value="CARBAMOYLTRANSFERASE"/>
    <property type="match status" value="1"/>
</dbReference>
<feature type="active site" evidence="5">
    <location>
        <position position="18"/>
    </location>
</feature>
<gene>
    <name evidence="9" type="ORF">CV019_03570</name>
    <name evidence="8" type="ORF">RO950_10220</name>
</gene>
<sequence>MKQKHLQVFGTVQGVGFRYYTQRLANKYNILGTVQNVDDYVEIYAIGNDDDLEQFINAVTEGASPASHVTHYELEDTNVSEDFSDFKSI</sequence>
<dbReference type="InterPro" id="IPR001792">
    <property type="entry name" value="Acylphosphatase-like_dom"/>
</dbReference>
<reference evidence="8 11" key="2">
    <citation type="submission" date="2023-08" db="EMBL/GenBank/DDBJ databases">
        <title>Genomic surveillance of Staphylococcus haemolyticus neonatal outbreak in southern France.</title>
        <authorList>
            <person name="Magnan C."/>
            <person name="Morsli M."/>
            <person name="Thiery B."/>
            <person name="Salipante F."/>
            <person name="Attar J."/>
            <person name="Massimo D.M."/>
            <person name="Ory J."/>
            <person name="Pantel A."/>
            <person name="Lavigne J.-P."/>
        </authorList>
    </citation>
    <scope>NUCLEOTIDE SEQUENCE [LARGE SCALE GENOMIC DNA]</scope>
    <source>
        <strain evidence="8 11">NSH026</strain>
    </source>
</reference>
<comment type="similarity">
    <text evidence="1 6">Belongs to the acylphosphatase family.</text>
</comment>
<comment type="catalytic activity">
    <reaction evidence="4 5">
        <text>an acyl phosphate + H2O = a carboxylate + phosphate + H(+)</text>
        <dbReference type="Rhea" id="RHEA:14965"/>
        <dbReference type="ChEBI" id="CHEBI:15377"/>
        <dbReference type="ChEBI" id="CHEBI:15378"/>
        <dbReference type="ChEBI" id="CHEBI:29067"/>
        <dbReference type="ChEBI" id="CHEBI:43474"/>
        <dbReference type="ChEBI" id="CHEBI:59918"/>
        <dbReference type="EC" id="3.6.1.7"/>
    </reaction>
</comment>
<dbReference type="SUPFAM" id="SSF54975">
    <property type="entry name" value="Acylphosphatase/BLUF domain-like"/>
    <property type="match status" value="1"/>
</dbReference>
<dbReference type="InterPro" id="IPR051060">
    <property type="entry name" value="Carbamoyltrans_HypF-like"/>
</dbReference>
<dbReference type="GO" id="GO:0008270">
    <property type="term" value="F:zinc ion binding"/>
    <property type="evidence" value="ECO:0007669"/>
    <property type="project" value="TreeGrafter"/>
</dbReference>
<accession>A0A2A1KAT7</accession>
<reference evidence="9 10" key="1">
    <citation type="submission" date="2017-11" db="EMBL/GenBank/DDBJ databases">
        <authorList>
            <person name="Founou R.C."/>
            <person name="Founou L."/>
            <person name="Allam M."/>
            <person name="Ismail A."/>
            <person name="Essack S.Y."/>
        </authorList>
    </citation>
    <scope>NUCLEOTIDE SEQUENCE [LARGE SCALE GENOMIC DNA]</scope>
    <source>
        <strain evidence="9 10">G811N2B1</strain>
    </source>
</reference>
<keyword evidence="5 9" id="KW-0378">Hydrolase</keyword>